<dbReference type="EMBL" id="NCKU01005759">
    <property type="protein sequence ID" value="RWS04194.1"/>
    <property type="molecule type" value="Genomic_DNA"/>
</dbReference>
<evidence type="ECO:0000313" key="9">
    <source>
        <dbReference type="Proteomes" id="UP000285301"/>
    </source>
</evidence>
<name>A0A3S3NT40_9ACAR</name>
<evidence type="ECO:0000313" key="8">
    <source>
        <dbReference type="EMBL" id="RWS04194.1"/>
    </source>
</evidence>
<dbReference type="PROSITE" id="PS00108">
    <property type="entry name" value="PROTEIN_KINASE_ST"/>
    <property type="match status" value="1"/>
</dbReference>
<dbReference type="PROSITE" id="PS00107">
    <property type="entry name" value="PROTEIN_KINASE_ATP"/>
    <property type="match status" value="1"/>
</dbReference>
<dbReference type="GO" id="GO:0010506">
    <property type="term" value="P:regulation of autophagy"/>
    <property type="evidence" value="ECO:0007669"/>
    <property type="project" value="InterPro"/>
</dbReference>
<dbReference type="GO" id="GO:0004674">
    <property type="term" value="F:protein serine/threonine kinase activity"/>
    <property type="evidence" value="ECO:0007669"/>
    <property type="project" value="UniProtKB-KW"/>
</dbReference>
<dbReference type="GO" id="GO:0005524">
    <property type="term" value="F:ATP binding"/>
    <property type="evidence" value="ECO:0007669"/>
    <property type="project" value="UniProtKB-UniRule"/>
</dbReference>
<dbReference type="SUPFAM" id="SSF56112">
    <property type="entry name" value="Protein kinase-like (PK-like)"/>
    <property type="match status" value="1"/>
</dbReference>
<organism evidence="7 9">
    <name type="scientific">Dinothrombium tinctorium</name>
    <dbReference type="NCBI Taxonomy" id="1965070"/>
    <lineage>
        <taxon>Eukaryota</taxon>
        <taxon>Metazoa</taxon>
        <taxon>Ecdysozoa</taxon>
        <taxon>Arthropoda</taxon>
        <taxon>Chelicerata</taxon>
        <taxon>Arachnida</taxon>
        <taxon>Acari</taxon>
        <taxon>Acariformes</taxon>
        <taxon>Trombidiformes</taxon>
        <taxon>Prostigmata</taxon>
        <taxon>Anystina</taxon>
        <taxon>Parasitengona</taxon>
        <taxon>Trombidioidea</taxon>
        <taxon>Trombidiidae</taxon>
        <taxon>Dinothrombium</taxon>
    </lineage>
</organism>
<evidence type="ECO:0000256" key="2">
    <source>
        <dbReference type="ARBA" id="ARBA00022840"/>
    </source>
</evidence>
<dbReference type="GO" id="GO:0005737">
    <property type="term" value="C:cytoplasm"/>
    <property type="evidence" value="ECO:0007669"/>
    <property type="project" value="TreeGrafter"/>
</dbReference>
<evidence type="ECO:0000256" key="4">
    <source>
        <dbReference type="RuleBase" id="RU000304"/>
    </source>
</evidence>
<dbReference type="STRING" id="1965070.A0A3S3NT40"/>
<dbReference type="InterPro" id="IPR045269">
    <property type="entry name" value="Atg1-like"/>
</dbReference>
<evidence type="ECO:0000313" key="7">
    <source>
        <dbReference type="EMBL" id="RWS01289.1"/>
    </source>
</evidence>
<sequence length="371" mass="42940">MPPKKIKTKIQTNASGGGTLASKGKAEQDVEVEDEDEIDVELGRHGKHGSTSVPTDVYTTSENETPEQIIQARGYQLQEKLGAGAFATVFKAIKLTEQFVTACKVIEIKRKKKRRLNDLKHELYVLEKARHEHIIKLYEHFIIDEKVYIFMEFAAGGTLSEYVRKKGPLRESRAKRWFREIASAIQYMHSKGISHRDLKLGNILLNEHKQCKVTDFGLSRVSYKKDKGVLYCTSYCGTEPYMAPEILKKDEEGRRLYDPLIADIWALGVCLYAMINKAYPFNPEDKEIMITNQLQRKWKFVKKQRQKLSEEVKDLIRHLLEPEVKARITFHGIMAHPWLNTETNDEDKEDRLDEKKSEKKVDEKKTDAKKL</sequence>
<dbReference type="PANTHER" id="PTHR24348">
    <property type="entry name" value="SERINE/THREONINE-PROTEIN KINASE UNC-51-RELATED"/>
    <property type="match status" value="1"/>
</dbReference>
<dbReference type="PROSITE" id="PS50011">
    <property type="entry name" value="PROTEIN_KINASE_DOM"/>
    <property type="match status" value="1"/>
</dbReference>
<evidence type="ECO:0000256" key="3">
    <source>
        <dbReference type="PROSITE-ProRule" id="PRU10141"/>
    </source>
</evidence>
<accession>A0A3S3NT40</accession>
<dbReference type="Gene3D" id="1.10.510.10">
    <property type="entry name" value="Transferase(Phosphotransferase) domain 1"/>
    <property type="match status" value="1"/>
</dbReference>
<dbReference type="Proteomes" id="UP000285301">
    <property type="component" value="Unassembled WGS sequence"/>
</dbReference>
<dbReference type="EMBL" id="NCKU01009476">
    <property type="protein sequence ID" value="RWS01289.1"/>
    <property type="molecule type" value="Genomic_DNA"/>
</dbReference>
<dbReference type="Pfam" id="PF00069">
    <property type="entry name" value="Pkinase"/>
    <property type="match status" value="1"/>
</dbReference>
<evidence type="ECO:0000256" key="1">
    <source>
        <dbReference type="ARBA" id="ARBA00022741"/>
    </source>
</evidence>
<gene>
    <name evidence="8" type="ORF">B4U79_11031</name>
    <name evidence="7" type="ORF">B4U79_12765</name>
</gene>
<keyword evidence="7" id="KW-0418">Kinase</keyword>
<feature type="region of interest" description="Disordered" evidence="5">
    <location>
        <begin position="1"/>
        <end position="62"/>
    </location>
</feature>
<feature type="compositionally biased region" description="Acidic residues" evidence="5">
    <location>
        <begin position="29"/>
        <end position="40"/>
    </location>
</feature>
<feature type="compositionally biased region" description="Basic and acidic residues" evidence="5">
    <location>
        <begin position="349"/>
        <end position="371"/>
    </location>
</feature>
<reference evidence="7 9" key="1">
    <citation type="journal article" date="2018" name="Gigascience">
        <title>Genomes of trombidid mites reveal novel predicted allergens and laterally-transferred genes associated with secondary metabolism.</title>
        <authorList>
            <person name="Dong X."/>
            <person name="Chaisiri K."/>
            <person name="Xia D."/>
            <person name="Armstrong S.D."/>
            <person name="Fang Y."/>
            <person name="Donnelly M.J."/>
            <person name="Kadowaki T."/>
            <person name="McGarry J.W."/>
            <person name="Darby A.C."/>
            <person name="Makepeace B.L."/>
        </authorList>
    </citation>
    <scope>NUCLEOTIDE SEQUENCE [LARGE SCALE GENOMIC DNA]</scope>
    <source>
        <strain evidence="7">UoL-WK</strain>
    </source>
</reference>
<feature type="domain" description="Protein kinase" evidence="6">
    <location>
        <begin position="75"/>
        <end position="339"/>
    </location>
</feature>
<protein>
    <submittedName>
        <fullName evidence="7">Protein kinase-like protein 1</fullName>
    </submittedName>
</protein>
<reference evidence="7" key="2">
    <citation type="submission" date="2018-11" db="EMBL/GenBank/DDBJ databases">
        <title>Trombidioid mite genomics.</title>
        <authorList>
            <person name="Dong X."/>
        </authorList>
    </citation>
    <scope>NUCLEOTIDE SEQUENCE</scope>
    <source>
        <strain evidence="7">UoL-WK</strain>
    </source>
</reference>
<dbReference type="InterPro" id="IPR000719">
    <property type="entry name" value="Prot_kinase_dom"/>
</dbReference>
<proteinExistence type="inferred from homology"/>
<dbReference type="GO" id="GO:0006914">
    <property type="term" value="P:autophagy"/>
    <property type="evidence" value="ECO:0007669"/>
    <property type="project" value="UniProtKB-ARBA"/>
</dbReference>
<dbReference type="OrthoDB" id="6496349at2759"/>
<dbReference type="PANTHER" id="PTHR24348:SF68">
    <property type="entry name" value="SERINE_THREONINE-PROTEIN KINASE ATG1C"/>
    <property type="match status" value="1"/>
</dbReference>
<keyword evidence="9" id="KW-1185">Reference proteome</keyword>
<dbReference type="FunFam" id="1.10.510.10:FF:000571">
    <property type="entry name" value="Maternal embryonic leucine zipper kinase"/>
    <property type="match status" value="1"/>
</dbReference>
<dbReference type="SMART" id="SM00220">
    <property type="entry name" value="S_TKc"/>
    <property type="match status" value="1"/>
</dbReference>
<dbReference type="InterPro" id="IPR017441">
    <property type="entry name" value="Protein_kinase_ATP_BS"/>
</dbReference>
<comment type="similarity">
    <text evidence="4">Belongs to the protein kinase superfamily.</text>
</comment>
<dbReference type="InterPro" id="IPR008271">
    <property type="entry name" value="Ser/Thr_kinase_AS"/>
</dbReference>
<evidence type="ECO:0000256" key="5">
    <source>
        <dbReference type="SAM" id="MobiDB-lite"/>
    </source>
</evidence>
<feature type="compositionally biased region" description="Polar residues" evidence="5">
    <location>
        <begin position="49"/>
        <end position="62"/>
    </location>
</feature>
<feature type="region of interest" description="Disordered" evidence="5">
    <location>
        <begin position="342"/>
        <end position="371"/>
    </location>
</feature>
<keyword evidence="2 3" id="KW-0067">ATP-binding</keyword>
<dbReference type="InterPro" id="IPR011009">
    <property type="entry name" value="Kinase-like_dom_sf"/>
</dbReference>
<evidence type="ECO:0000259" key="6">
    <source>
        <dbReference type="PROSITE" id="PS50011"/>
    </source>
</evidence>
<keyword evidence="1 3" id="KW-0547">Nucleotide-binding</keyword>
<keyword evidence="7" id="KW-0808">Transferase</keyword>
<feature type="binding site" evidence="3">
    <location>
        <position position="104"/>
    </location>
    <ligand>
        <name>ATP</name>
        <dbReference type="ChEBI" id="CHEBI:30616"/>
    </ligand>
</feature>
<comment type="caution">
    <text evidence="7">The sequence shown here is derived from an EMBL/GenBank/DDBJ whole genome shotgun (WGS) entry which is preliminary data.</text>
</comment>
<dbReference type="AlphaFoldDB" id="A0A3S3NT40"/>
<keyword evidence="4" id="KW-0723">Serine/threonine-protein kinase</keyword>